<gene>
    <name evidence="1" type="ORF">HMPREF0204_11365</name>
</gene>
<name>A0ABN0AUH6_CHRGE</name>
<reference evidence="1" key="1">
    <citation type="submission" date="2010-06" db="EMBL/GenBank/DDBJ databases">
        <authorList>
            <person name="Muzny D."/>
            <person name="Qin X."/>
            <person name="Buhay C."/>
            <person name="Dugan-Rocha S."/>
            <person name="Ding Y."/>
            <person name="Chen G."/>
            <person name="Hawes A."/>
            <person name="Holder M."/>
            <person name="Jhangiani S."/>
            <person name="Johnson A."/>
            <person name="Khan Z."/>
            <person name="Li Z."/>
            <person name="Liu W."/>
            <person name="Liu X."/>
            <person name="Perez L."/>
            <person name="Shen H."/>
            <person name="Wang Q."/>
            <person name="Watt J."/>
            <person name="Xi L."/>
            <person name="Xin Y."/>
            <person name="Zhou J."/>
            <person name="Deng J."/>
            <person name="Jiang H."/>
            <person name="Liu Y."/>
            <person name="Qu J."/>
            <person name="Song X.-Z."/>
            <person name="Zhang L."/>
            <person name="Villasana D."/>
            <person name="Johnson A."/>
            <person name="Liu J."/>
            <person name="Liyanage D."/>
            <person name="Lorensuhewa L."/>
            <person name="Robinson T."/>
            <person name="Song A."/>
            <person name="Song B.-B."/>
            <person name="Dinh H."/>
            <person name="Thornton R."/>
            <person name="Coyle M."/>
            <person name="Francisco L."/>
            <person name="Jackson L."/>
            <person name="Javaid M."/>
            <person name="Korchina V."/>
            <person name="Kovar C."/>
            <person name="Mata R."/>
            <person name="Mathew T."/>
            <person name="Ngo R."/>
            <person name="Nguyen L."/>
            <person name="Nguyen N."/>
            <person name="Okwuonu G."/>
            <person name="Ongeri F."/>
            <person name="Pham C."/>
            <person name="Simmons D."/>
            <person name="Wilczek-Boney K."/>
            <person name="Hale W."/>
            <person name="Jakkamsetti A."/>
            <person name="Pham P."/>
            <person name="Ruth R."/>
            <person name="San Lucas F."/>
            <person name="Warren J."/>
            <person name="Zhang J."/>
            <person name="Zhao Z."/>
            <person name="Zhou C."/>
            <person name="Zhu D."/>
            <person name="Lee S."/>
            <person name="Bess C."/>
            <person name="Blankenburg K."/>
            <person name="Forbes L."/>
            <person name="Fu Q."/>
            <person name="Gubbala S."/>
            <person name="Hirani K."/>
            <person name="Jayaseelan J.C."/>
            <person name="Lara F."/>
            <person name="Munidasa M."/>
            <person name="Palculict T."/>
            <person name="Patil S."/>
            <person name="Pu L.-L."/>
            <person name="Saada N."/>
            <person name="Tang L."/>
            <person name="Weissenberger G."/>
            <person name="Zhu Y."/>
            <person name="Hemphill L."/>
            <person name="Shang Y."/>
            <person name="Youmans B."/>
            <person name="Ayvaz T."/>
            <person name="Ross M."/>
            <person name="Santibanez J."/>
            <person name="Aqrawi P."/>
            <person name="Gross S."/>
            <person name="Joshi V."/>
            <person name="Fowler G."/>
            <person name="Nazareth L."/>
            <person name="Reid J."/>
            <person name="Worley K."/>
            <person name="Petrosino J."/>
            <person name="Highlander S."/>
            <person name="Gibbs R."/>
        </authorList>
    </citation>
    <scope>NUCLEOTIDE SEQUENCE [LARGE SCALE GENOMIC DNA]</scope>
    <source>
        <strain evidence="1">ATCC 35910</strain>
    </source>
</reference>
<dbReference type="GeneID" id="93023757"/>
<dbReference type="Proteomes" id="UP000002969">
    <property type="component" value="Unassembled WGS sequence"/>
</dbReference>
<organism evidence="1 2">
    <name type="scientific">Chryseobacterium gleum ATCC 35910</name>
    <dbReference type="NCBI Taxonomy" id="525257"/>
    <lineage>
        <taxon>Bacteria</taxon>
        <taxon>Pseudomonadati</taxon>
        <taxon>Bacteroidota</taxon>
        <taxon>Flavobacteriia</taxon>
        <taxon>Flavobacteriales</taxon>
        <taxon>Weeksellaceae</taxon>
        <taxon>Chryseobacterium group</taxon>
        <taxon>Chryseobacterium</taxon>
    </lineage>
</organism>
<dbReference type="RefSeq" id="WP_002984530.1">
    <property type="nucleotide sequence ID" value="NZ_GL379785.1"/>
</dbReference>
<evidence type="ECO:0000313" key="2">
    <source>
        <dbReference type="Proteomes" id="UP000002969"/>
    </source>
</evidence>
<dbReference type="EMBL" id="ACKQ02000004">
    <property type="protein sequence ID" value="EFK36808.1"/>
    <property type="molecule type" value="Genomic_DNA"/>
</dbReference>
<evidence type="ECO:0000313" key="1">
    <source>
        <dbReference type="EMBL" id="EFK36808.1"/>
    </source>
</evidence>
<protein>
    <submittedName>
        <fullName evidence="1">Uncharacterized protein</fullName>
    </submittedName>
</protein>
<sequence>MMIHRSKKLRIRSISLSPLETEMRAKEMEIYKKRLVKEIIDEIPIEFLDKMFSITIDEDDHVTEIKSEIFLDDFIDHHLPKIVVGKNIYPAKK</sequence>
<proteinExistence type="predicted"/>
<accession>A0ABN0AUH6</accession>
<keyword evidence="2" id="KW-1185">Reference proteome</keyword>
<comment type="caution">
    <text evidence="1">The sequence shown here is derived from an EMBL/GenBank/DDBJ whole genome shotgun (WGS) entry which is preliminary data.</text>
</comment>